<dbReference type="Proteomes" id="UP000199035">
    <property type="component" value="Unassembled WGS sequence"/>
</dbReference>
<feature type="region of interest" description="Disordered" evidence="1">
    <location>
        <begin position="20"/>
        <end position="42"/>
    </location>
</feature>
<organism evidence="2 3">
    <name type="scientific">Acinetobacter kyonggiensis</name>
    <dbReference type="NCBI Taxonomy" id="595670"/>
    <lineage>
        <taxon>Bacteria</taxon>
        <taxon>Pseudomonadati</taxon>
        <taxon>Pseudomonadota</taxon>
        <taxon>Gammaproteobacteria</taxon>
        <taxon>Moraxellales</taxon>
        <taxon>Moraxellaceae</taxon>
        <taxon>Acinetobacter</taxon>
    </lineage>
</organism>
<evidence type="ECO:0000313" key="2">
    <source>
        <dbReference type="EMBL" id="SDY62426.1"/>
    </source>
</evidence>
<sequence>MKYITIFCLILSLGLTACQKRDTDTPEQDKTTSPHSIDKDKS</sequence>
<evidence type="ECO:0000313" key="3">
    <source>
        <dbReference type="Proteomes" id="UP000199035"/>
    </source>
</evidence>
<dbReference type="AlphaFoldDB" id="A0A1H3LDM7"/>
<name>A0A1H3LDM7_9GAMM</name>
<keyword evidence="3" id="KW-1185">Reference proteome</keyword>
<evidence type="ECO:0000256" key="1">
    <source>
        <dbReference type="SAM" id="MobiDB-lite"/>
    </source>
</evidence>
<protein>
    <recommendedName>
        <fullName evidence="4">Lipoprotein</fullName>
    </recommendedName>
</protein>
<reference evidence="3" key="1">
    <citation type="submission" date="2016-10" db="EMBL/GenBank/DDBJ databases">
        <authorList>
            <person name="Varghese N."/>
            <person name="Submissions S."/>
        </authorList>
    </citation>
    <scope>NUCLEOTIDE SEQUENCE [LARGE SCALE GENOMIC DNA]</scope>
    <source>
        <strain evidence="3">ANC 5109</strain>
    </source>
</reference>
<dbReference type="PROSITE" id="PS51257">
    <property type="entry name" value="PROKAR_LIPOPROTEIN"/>
    <property type="match status" value="1"/>
</dbReference>
<proteinExistence type="predicted"/>
<dbReference type="RefSeq" id="WP_413772580.1">
    <property type="nucleotide sequence ID" value="NZ_FNPK01000017.1"/>
</dbReference>
<gene>
    <name evidence="2" type="ORF">SAMN05421643_11727</name>
</gene>
<dbReference type="EMBL" id="FNPK01000017">
    <property type="protein sequence ID" value="SDY62426.1"/>
    <property type="molecule type" value="Genomic_DNA"/>
</dbReference>
<accession>A0A1H3LDM7</accession>
<evidence type="ECO:0008006" key="4">
    <source>
        <dbReference type="Google" id="ProtNLM"/>
    </source>
</evidence>